<evidence type="ECO:0000256" key="2">
    <source>
        <dbReference type="ARBA" id="ARBA00022603"/>
    </source>
</evidence>
<dbReference type="PANTHER" id="PTHR43667:SF1">
    <property type="entry name" value="CYCLOPROPANE-FATTY-ACYL-PHOSPHOLIPID SYNTHASE"/>
    <property type="match status" value="1"/>
</dbReference>
<dbReference type="PIRSF" id="PIRSF003085">
    <property type="entry name" value="CMAS"/>
    <property type="match status" value="1"/>
</dbReference>
<dbReference type="InterPro" id="IPR029063">
    <property type="entry name" value="SAM-dependent_MTases_sf"/>
</dbReference>
<evidence type="ECO:0000256" key="5">
    <source>
        <dbReference type="ARBA" id="ARBA00023098"/>
    </source>
</evidence>
<keyword evidence="2 8" id="KW-0489">Methyltransferase</keyword>
<evidence type="ECO:0000256" key="6">
    <source>
        <dbReference type="PIRSR" id="PIRSR003085-1"/>
    </source>
</evidence>
<dbReference type="EMBL" id="CEKZ01000003">
    <property type="protein sequence ID" value="CEQ02459.1"/>
    <property type="molecule type" value="Genomic_DNA"/>
</dbReference>
<dbReference type="CDD" id="cd02440">
    <property type="entry name" value="AdoMet_MTases"/>
    <property type="match status" value="1"/>
</dbReference>
<evidence type="ECO:0000256" key="3">
    <source>
        <dbReference type="ARBA" id="ARBA00022679"/>
    </source>
</evidence>
<dbReference type="Pfam" id="PF25371">
    <property type="entry name" value="DUF7884"/>
    <property type="match status" value="1"/>
</dbReference>
<dbReference type="InterPro" id="IPR057206">
    <property type="entry name" value="DUF7884"/>
</dbReference>
<evidence type="ECO:0000313" key="9">
    <source>
        <dbReference type="Proteomes" id="UP000049127"/>
    </source>
</evidence>
<evidence type="ECO:0000256" key="1">
    <source>
        <dbReference type="ARBA" id="ARBA00010815"/>
    </source>
</evidence>
<accession>A0A0C7QA00</accession>
<feature type="domain" description="DUF7884" evidence="7">
    <location>
        <begin position="8"/>
        <end position="87"/>
    </location>
</feature>
<name>A0A0C7QA00_PARSO</name>
<dbReference type="AlphaFoldDB" id="A0A0C7QA00"/>
<dbReference type="SUPFAM" id="SSF53335">
    <property type="entry name" value="S-adenosyl-L-methionine-dependent methyltransferases"/>
    <property type="match status" value="1"/>
</dbReference>
<proteinExistence type="inferred from homology"/>
<dbReference type="RefSeq" id="WP_055335002.1">
    <property type="nucleotide sequence ID" value="NZ_CDNF01000003.1"/>
</dbReference>
<evidence type="ECO:0000313" key="8">
    <source>
        <dbReference type="EMBL" id="CEQ02459.1"/>
    </source>
</evidence>
<comment type="similarity">
    <text evidence="1">Belongs to the CFA/CMAS family.</text>
</comment>
<dbReference type="GO" id="GO:0008825">
    <property type="term" value="F:cyclopropane-fatty-acyl-phospholipid synthase activity"/>
    <property type="evidence" value="ECO:0007669"/>
    <property type="project" value="UniProtKB-EC"/>
</dbReference>
<dbReference type="Proteomes" id="UP000049127">
    <property type="component" value="Unassembled WGS sequence"/>
</dbReference>
<dbReference type="GO" id="GO:0032259">
    <property type="term" value="P:methylation"/>
    <property type="evidence" value="ECO:0007669"/>
    <property type="project" value="UniProtKB-KW"/>
</dbReference>
<organism evidence="8 9">
    <name type="scientific">Paraclostridium sordellii</name>
    <name type="common">Clostridium sordellii</name>
    <dbReference type="NCBI Taxonomy" id="1505"/>
    <lineage>
        <taxon>Bacteria</taxon>
        <taxon>Bacillati</taxon>
        <taxon>Bacillota</taxon>
        <taxon>Clostridia</taxon>
        <taxon>Peptostreptococcales</taxon>
        <taxon>Peptostreptococcaceae</taxon>
        <taxon>Paraclostridium</taxon>
    </lineage>
</organism>
<keyword evidence="5" id="KW-0443">Lipid metabolism</keyword>
<dbReference type="InterPro" id="IPR050723">
    <property type="entry name" value="CFA/CMAS"/>
</dbReference>
<dbReference type="OrthoDB" id="9782855at2"/>
<gene>
    <name evidence="8" type="primary">cfa_1</name>
    <name evidence="8" type="ORF">R28058_01921</name>
</gene>
<dbReference type="Pfam" id="PF02353">
    <property type="entry name" value="CMAS"/>
    <property type="match status" value="1"/>
</dbReference>
<keyword evidence="3 8" id="KW-0808">Transferase</keyword>
<dbReference type="PANTHER" id="PTHR43667">
    <property type="entry name" value="CYCLOPROPANE-FATTY-ACYL-PHOSPHOLIPID SYNTHASE"/>
    <property type="match status" value="1"/>
</dbReference>
<keyword evidence="4" id="KW-0949">S-adenosyl-L-methionine</keyword>
<protein>
    <submittedName>
        <fullName evidence="8">Cyclopropane-fatty-acyl-phospholipid synthase</fullName>
        <ecNumber evidence="8">2.1.1.79</ecNumber>
    </submittedName>
</protein>
<evidence type="ECO:0000259" key="7">
    <source>
        <dbReference type="Pfam" id="PF25371"/>
    </source>
</evidence>
<dbReference type="GO" id="GO:0008610">
    <property type="term" value="P:lipid biosynthetic process"/>
    <property type="evidence" value="ECO:0007669"/>
    <property type="project" value="InterPro"/>
</dbReference>
<sequence length="395" mass="45982">MNNLDKIFIKEFVSKLDSNPFEVKLWDGEEFLVGEGEPIFKVCFNNPLSKKDLLTSTSLTLGEAYMRNDISIDGDLLVALDTVFGCQKDHFHTNFAKLGKIFSKAGNEKKQKSEVCYHYNLGNDFYSLWLDKTLSYSCAYFKNENDTLYEAQMNKIHYILKKLQLSEGETLLDIGCGWGYLLIEAAKKYKVKGTGITLSEEQYKKFQERIEKEGLEDYLEVKLMDYRDLEHSGMSFDKIVSVGMLEHVGREHYDLYLKNVNSVLKPKGLFLLHYISGLTESPGDAWIKKYIFPGGVIPSLREIIDLFPKYNFYTLDVESLRRHYTRTLIEWYKNFDKERDTVKGMFGEEFVRMWDLYLTSCAACFNNGVIDLHQILISKDVNNEIKMTRAYMYED</sequence>
<reference evidence="8 9" key="1">
    <citation type="submission" date="2015-01" db="EMBL/GenBank/DDBJ databases">
        <authorList>
            <person name="Aslett A.Martin."/>
            <person name="De Silva Nishadi"/>
        </authorList>
    </citation>
    <scope>NUCLEOTIDE SEQUENCE [LARGE SCALE GENOMIC DNA]</scope>
    <source>
        <strain evidence="8 9">R28058</strain>
    </source>
</reference>
<dbReference type="Gene3D" id="3.40.50.150">
    <property type="entry name" value="Vaccinia Virus protein VP39"/>
    <property type="match status" value="1"/>
</dbReference>
<evidence type="ECO:0000256" key="4">
    <source>
        <dbReference type="ARBA" id="ARBA00022691"/>
    </source>
</evidence>
<dbReference type="InterPro" id="IPR003333">
    <property type="entry name" value="CMAS"/>
</dbReference>
<dbReference type="EC" id="2.1.1.79" evidence="8"/>
<feature type="active site" evidence="6">
    <location>
        <position position="361"/>
    </location>
</feature>